<protein>
    <submittedName>
        <fullName evidence="2">STIP1 and U box-containing protein 1</fullName>
    </submittedName>
</protein>
<dbReference type="EMBL" id="CM000782">
    <property type="protein sequence ID" value="AQK79616.1"/>
    <property type="molecule type" value="Genomic_DNA"/>
</dbReference>
<sequence>MIEAEKAGFEILKSTMVEKLPNDLEGMESSMGKLYILIDEIYKYVDDVVEGRVAPDNRIGRFISDSFASVPKLSPAAFDKLFNDKIQDNLALVYLSSITRTQISIAEKLNTAAQVL</sequence>
<dbReference type="InterPro" id="IPR024969">
    <property type="entry name" value="EIF3F/CSN6-like_C"/>
</dbReference>
<accession>A0A1D6LII7</accession>
<name>A0A1D6LII7_MAIZE</name>
<feature type="domain" description="EIF3F/CSN6-like C-terminal" evidence="1">
    <location>
        <begin position="3"/>
        <end position="110"/>
    </location>
</feature>
<evidence type="ECO:0000313" key="2">
    <source>
        <dbReference type="EMBL" id="AQK79616.1"/>
    </source>
</evidence>
<reference evidence="2" key="1">
    <citation type="submission" date="2015-12" db="EMBL/GenBank/DDBJ databases">
        <title>Update maize B73 reference genome by single molecule sequencing technologies.</title>
        <authorList>
            <consortium name="Maize Genome Sequencing Project"/>
            <person name="Ware D."/>
        </authorList>
    </citation>
    <scope>NUCLEOTIDE SEQUENCE</scope>
    <source>
        <tissue evidence="2">Seedling</tissue>
    </source>
</reference>
<dbReference type="AlphaFoldDB" id="A0A1D6LII7"/>
<evidence type="ECO:0000259" key="1">
    <source>
        <dbReference type="Pfam" id="PF13012"/>
    </source>
</evidence>
<dbReference type="Pfam" id="PF13012">
    <property type="entry name" value="MitMem_reg"/>
    <property type="match status" value="1"/>
</dbReference>
<dbReference type="PANTHER" id="PTHR10540">
    <property type="entry name" value="EUKARYOTIC TRANSLATION INITIATION FACTOR 3 SUBUNIT F-RELATED"/>
    <property type="match status" value="1"/>
</dbReference>
<gene>
    <name evidence="2" type="ORF">ZEAMMB73_Zm00001d035752</name>
</gene>
<proteinExistence type="predicted"/>
<dbReference type="PANTHER" id="PTHR10540:SF6">
    <property type="entry name" value="EUKARYOTIC TRANSLATION INITIATION FACTOR 3 SUBUNIT F"/>
    <property type="match status" value="1"/>
</dbReference>
<dbReference type="ExpressionAtlas" id="A0A1D6LII7">
    <property type="expression patterns" value="baseline and differential"/>
</dbReference>
<organism evidence="2">
    <name type="scientific">Zea mays</name>
    <name type="common">Maize</name>
    <dbReference type="NCBI Taxonomy" id="4577"/>
    <lineage>
        <taxon>Eukaryota</taxon>
        <taxon>Viridiplantae</taxon>
        <taxon>Streptophyta</taxon>
        <taxon>Embryophyta</taxon>
        <taxon>Tracheophyta</taxon>
        <taxon>Spermatophyta</taxon>
        <taxon>Magnoliopsida</taxon>
        <taxon>Liliopsida</taxon>
        <taxon>Poales</taxon>
        <taxon>Poaceae</taxon>
        <taxon>PACMAD clade</taxon>
        <taxon>Panicoideae</taxon>
        <taxon>Andropogonodae</taxon>
        <taxon>Andropogoneae</taxon>
        <taxon>Tripsacinae</taxon>
        <taxon>Zea</taxon>
    </lineage>
</organism>